<feature type="compositionally biased region" description="Polar residues" evidence="1">
    <location>
        <begin position="548"/>
        <end position="561"/>
    </location>
</feature>
<feature type="domain" description="DUF4746" evidence="2">
    <location>
        <begin position="356"/>
        <end position="512"/>
    </location>
</feature>
<dbReference type="InterPro" id="IPR031827">
    <property type="entry name" value="DUF4746"/>
</dbReference>
<evidence type="ECO:0000259" key="2">
    <source>
        <dbReference type="Pfam" id="PF15928"/>
    </source>
</evidence>
<protein>
    <recommendedName>
        <fullName evidence="2">DUF4746 domain-containing protein</fullName>
    </recommendedName>
</protein>
<feature type="compositionally biased region" description="Acidic residues" evidence="1">
    <location>
        <begin position="536"/>
        <end position="547"/>
    </location>
</feature>
<reference evidence="3 4" key="1">
    <citation type="submission" date="2019-08" db="EMBL/GenBank/DDBJ databases">
        <title>The genome of the soybean aphid Biotype 1, its phylome, world population structure and adaptation to the North American continent.</title>
        <authorList>
            <person name="Giordano R."/>
            <person name="Donthu R.K."/>
            <person name="Hernandez A.G."/>
            <person name="Wright C.L."/>
            <person name="Zimin A.V."/>
        </authorList>
    </citation>
    <scope>NUCLEOTIDE SEQUENCE [LARGE SCALE GENOMIC DNA]</scope>
    <source>
        <tissue evidence="3">Whole aphids</tissue>
    </source>
</reference>
<feature type="region of interest" description="Disordered" evidence="1">
    <location>
        <begin position="524"/>
        <end position="561"/>
    </location>
</feature>
<dbReference type="Proteomes" id="UP000475862">
    <property type="component" value="Unassembled WGS sequence"/>
</dbReference>
<comment type="caution">
    <text evidence="3">The sequence shown here is derived from an EMBL/GenBank/DDBJ whole genome shotgun (WGS) entry which is preliminary data.</text>
</comment>
<name>A0A6G0TYT2_APHGL</name>
<dbReference type="AlphaFoldDB" id="A0A6G0TYT2"/>
<dbReference type="Pfam" id="PF15928">
    <property type="entry name" value="DUF4746"/>
    <property type="match status" value="1"/>
</dbReference>
<dbReference type="PANTHER" id="PTHR46135">
    <property type="entry name" value="NME/NM23 FAMILY MEMBER 8"/>
    <property type="match status" value="1"/>
</dbReference>
<dbReference type="SUPFAM" id="SSF52833">
    <property type="entry name" value="Thioredoxin-like"/>
    <property type="match status" value="1"/>
</dbReference>
<dbReference type="EMBL" id="VYZN01000012">
    <property type="protein sequence ID" value="KAE9541633.1"/>
    <property type="molecule type" value="Genomic_DNA"/>
</dbReference>
<proteinExistence type="predicted"/>
<dbReference type="InterPro" id="IPR051766">
    <property type="entry name" value="TXND_domain-containing"/>
</dbReference>
<organism evidence="3 4">
    <name type="scientific">Aphis glycines</name>
    <name type="common">Soybean aphid</name>
    <dbReference type="NCBI Taxonomy" id="307491"/>
    <lineage>
        <taxon>Eukaryota</taxon>
        <taxon>Metazoa</taxon>
        <taxon>Ecdysozoa</taxon>
        <taxon>Arthropoda</taxon>
        <taxon>Hexapoda</taxon>
        <taxon>Insecta</taxon>
        <taxon>Pterygota</taxon>
        <taxon>Neoptera</taxon>
        <taxon>Paraneoptera</taxon>
        <taxon>Hemiptera</taxon>
        <taxon>Sternorrhyncha</taxon>
        <taxon>Aphidomorpha</taxon>
        <taxon>Aphidoidea</taxon>
        <taxon>Aphididae</taxon>
        <taxon>Aphidini</taxon>
        <taxon>Aphis</taxon>
        <taxon>Aphis</taxon>
    </lineage>
</organism>
<feature type="region of interest" description="Disordered" evidence="1">
    <location>
        <begin position="1"/>
        <end position="20"/>
    </location>
</feature>
<accession>A0A6G0TYT2</accession>
<evidence type="ECO:0000313" key="4">
    <source>
        <dbReference type="Proteomes" id="UP000475862"/>
    </source>
</evidence>
<dbReference type="Gene3D" id="3.40.30.10">
    <property type="entry name" value="Glutaredoxin"/>
    <property type="match status" value="1"/>
</dbReference>
<dbReference type="InterPro" id="IPR036249">
    <property type="entry name" value="Thioredoxin-like_sf"/>
</dbReference>
<sequence>MPPKVANQNKRSGRMAKKGGQAVLQEEINNDDDWTKIIEKPGMYVVDVYTEWCGPCIPMTAYLKKIKLELGSENLHYAIAKSDNITKLKRFRQKSESYWMFFYDGMLVNMIIGTNAPRLMKLIVEELEQYVKFKNGEVQREFISLDTVTNEEQKNLIESENYQKQKTRKEKKIRDFRMMKAREHSLKQFSVNIQIQTCIVFFPHTVKYIMVEKPVEDDSEELVKRPEPIMVEKRVCEVANLCASKYEELIVIEDNEVELTEDTLNELFFMEKEFLESFPQELFDQLLSKKVYSVMLSMPIIKHDTAAQEVVTEEENISEPIDFMGVIEQKLSTIIYGDGTPLSPSPNSLADVHKTVNESGQKIPSLYTPRNPLSKASALTILFDTFCKDNGYIAPQPPLPQYLVIFDINKSNIVLPIIEDLEEKVVHYGFFRCADPEKPKLLCKDSELLATYGTEKVGKDAKLVLSVLMDDKDKSLLRFVDVGPNYASPDYESGIDDAIKFFPYDFDEMDGEVKLWLAQQEIQDEEDTGVECGLGEGEEGVMEEENYPQDQQEPAQSSVVS</sequence>
<feature type="compositionally biased region" description="Polar residues" evidence="1">
    <location>
        <begin position="1"/>
        <end position="10"/>
    </location>
</feature>
<dbReference type="OrthoDB" id="10263751at2759"/>
<evidence type="ECO:0000313" key="3">
    <source>
        <dbReference type="EMBL" id="KAE9541633.1"/>
    </source>
</evidence>
<dbReference type="PANTHER" id="PTHR46135:SF3">
    <property type="entry name" value="NME_NM23 FAMILY MEMBER 8"/>
    <property type="match status" value="1"/>
</dbReference>
<keyword evidence="4" id="KW-1185">Reference proteome</keyword>
<evidence type="ECO:0000256" key="1">
    <source>
        <dbReference type="SAM" id="MobiDB-lite"/>
    </source>
</evidence>
<gene>
    <name evidence="3" type="ORF">AGLY_003624</name>
</gene>